<proteinExistence type="predicted"/>
<sequence>MLGSTAQAGWYESVSQIQNQCNNSSSTRTHQKKNKHYDLPTDDWKQTCKLLPNYMNLSHHEFERLLCKTIQMDHYQIQQCLASTETLQLSQQLAIFMCTFFQLKIEEDYWHYVANLNMPIVTWLSEVSKDVREKNSINWDYSKTKLNIQYQQNLIQNKLQRIEINLYNYLQRYSSSLKMNDNKMSFERWMNIICNALVVLIQTDLHHFNTNFEQKKILFTYDINGVHLVKSFYDLNPIEEQVYSTQQIWRSKLKACQEAITQQKRRWPMSDQVMVKATILGNRSITNMKQYEFDIDANNEKNQLSSMKCFSPSMRAIIQARLDHIKQRAQQIKKIIHASSQE</sequence>
<dbReference type="EMBL" id="CAJNOH010002230">
    <property type="protein sequence ID" value="CAF1281623.1"/>
    <property type="molecule type" value="Genomic_DNA"/>
</dbReference>
<evidence type="ECO:0000313" key="1">
    <source>
        <dbReference type="EMBL" id="CAF1281623.1"/>
    </source>
</evidence>
<evidence type="ECO:0000313" key="2">
    <source>
        <dbReference type="EMBL" id="CAF1560218.1"/>
    </source>
</evidence>
<gene>
    <name evidence="2" type="ORF">JXQ802_LOCUS44300</name>
    <name evidence="1" type="ORF">PYM288_LOCUS28912</name>
</gene>
<accession>A0A815XPP0</accession>
<protein>
    <submittedName>
        <fullName evidence="2">Uncharacterized protein</fullName>
    </submittedName>
</protein>
<organism evidence="2 3">
    <name type="scientific">Rotaria sordida</name>
    <dbReference type="NCBI Taxonomy" id="392033"/>
    <lineage>
        <taxon>Eukaryota</taxon>
        <taxon>Metazoa</taxon>
        <taxon>Spiralia</taxon>
        <taxon>Gnathifera</taxon>
        <taxon>Rotifera</taxon>
        <taxon>Eurotatoria</taxon>
        <taxon>Bdelloidea</taxon>
        <taxon>Philodinida</taxon>
        <taxon>Philodinidae</taxon>
        <taxon>Rotaria</taxon>
    </lineage>
</organism>
<dbReference type="EMBL" id="CAJNOL010003374">
    <property type="protein sequence ID" value="CAF1560218.1"/>
    <property type="molecule type" value="Genomic_DNA"/>
</dbReference>
<dbReference type="Proteomes" id="UP000663870">
    <property type="component" value="Unassembled WGS sequence"/>
</dbReference>
<reference evidence="2" key="1">
    <citation type="submission" date="2021-02" db="EMBL/GenBank/DDBJ databases">
        <authorList>
            <person name="Nowell W R."/>
        </authorList>
    </citation>
    <scope>NUCLEOTIDE SEQUENCE</scope>
</reference>
<evidence type="ECO:0000313" key="3">
    <source>
        <dbReference type="Proteomes" id="UP000663870"/>
    </source>
</evidence>
<dbReference type="AlphaFoldDB" id="A0A815XPP0"/>
<keyword evidence="3" id="KW-1185">Reference proteome</keyword>
<comment type="caution">
    <text evidence="2">The sequence shown here is derived from an EMBL/GenBank/DDBJ whole genome shotgun (WGS) entry which is preliminary data.</text>
</comment>
<name>A0A815XPP0_9BILA</name>
<dbReference type="Proteomes" id="UP000663854">
    <property type="component" value="Unassembled WGS sequence"/>
</dbReference>